<dbReference type="InterPro" id="IPR001138">
    <property type="entry name" value="Zn2Cys6_DnaBD"/>
</dbReference>
<protein>
    <submittedName>
        <fullName evidence="5">C6 transcription factor</fullName>
    </submittedName>
</protein>
<evidence type="ECO:0000256" key="3">
    <source>
        <dbReference type="SAM" id="MobiDB-lite"/>
    </source>
</evidence>
<dbReference type="SMART" id="SM00066">
    <property type="entry name" value="GAL4"/>
    <property type="match status" value="1"/>
</dbReference>
<name>A0AA38R520_9PEZI</name>
<dbReference type="PROSITE" id="PS00463">
    <property type="entry name" value="ZN2_CY6_FUNGAL_1"/>
    <property type="match status" value="1"/>
</dbReference>
<dbReference type="GO" id="GO:0006351">
    <property type="term" value="P:DNA-templated transcription"/>
    <property type="evidence" value="ECO:0007669"/>
    <property type="project" value="InterPro"/>
</dbReference>
<dbReference type="Pfam" id="PF04082">
    <property type="entry name" value="Fungal_trans"/>
    <property type="match status" value="1"/>
</dbReference>
<dbReference type="PROSITE" id="PS50048">
    <property type="entry name" value="ZN2_CY6_FUNGAL_2"/>
    <property type="match status" value="1"/>
</dbReference>
<dbReference type="GO" id="GO:0000981">
    <property type="term" value="F:DNA-binding transcription factor activity, RNA polymerase II-specific"/>
    <property type="evidence" value="ECO:0007669"/>
    <property type="project" value="InterPro"/>
</dbReference>
<dbReference type="InterPro" id="IPR036864">
    <property type="entry name" value="Zn2-C6_fun-type_DNA-bd_sf"/>
</dbReference>
<dbReference type="CDD" id="cd00067">
    <property type="entry name" value="GAL4"/>
    <property type="match status" value="1"/>
</dbReference>
<dbReference type="EMBL" id="JANBVO010000034">
    <property type="protein sequence ID" value="KAJ9137458.1"/>
    <property type="molecule type" value="Genomic_DNA"/>
</dbReference>
<dbReference type="AlphaFoldDB" id="A0AA38R520"/>
<evidence type="ECO:0000313" key="5">
    <source>
        <dbReference type="EMBL" id="KAJ9137458.1"/>
    </source>
</evidence>
<dbReference type="InterPro" id="IPR053181">
    <property type="entry name" value="EcdB-like_regulator"/>
</dbReference>
<organism evidence="5 6">
    <name type="scientific">Pleurostoma richardsiae</name>
    <dbReference type="NCBI Taxonomy" id="41990"/>
    <lineage>
        <taxon>Eukaryota</taxon>
        <taxon>Fungi</taxon>
        <taxon>Dikarya</taxon>
        <taxon>Ascomycota</taxon>
        <taxon>Pezizomycotina</taxon>
        <taxon>Sordariomycetes</taxon>
        <taxon>Sordariomycetidae</taxon>
        <taxon>Calosphaeriales</taxon>
        <taxon>Pleurostomataceae</taxon>
        <taxon>Pleurostoma</taxon>
    </lineage>
</organism>
<keyword evidence="6" id="KW-1185">Reference proteome</keyword>
<dbReference type="Gene3D" id="4.10.240.10">
    <property type="entry name" value="Zn(2)-C6 fungal-type DNA-binding domain"/>
    <property type="match status" value="1"/>
</dbReference>
<keyword evidence="2" id="KW-0539">Nucleus</keyword>
<gene>
    <name evidence="5" type="ORF">NKR23_g9108</name>
</gene>
<keyword evidence="1" id="KW-0479">Metal-binding</keyword>
<dbReference type="Pfam" id="PF00172">
    <property type="entry name" value="Zn_clus"/>
    <property type="match status" value="1"/>
</dbReference>
<feature type="domain" description="Zn(2)-C6 fungal-type" evidence="4">
    <location>
        <begin position="62"/>
        <end position="92"/>
    </location>
</feature>
<evidence type="ECO:0000313" key="6">
    <source>
        <dbReference type="Proteomes" id="UP001174694"/>
    </source>
</evidence>
<reference evidence="5" key="1">
    <citation type="submission" date="2022-07" db="EMBL/GenBank/DDBJ databases">
        <title>Fungi with potential for degradation of polypropylene.</title>
        <authorList>
            <person name="Gostincar C."/>
        </authorList>
    </citation>
    <scope>NUCLEOTIDE SEQUENCE</scope>
    <source>
        <strain evidence="5">EXF-13308</strain>
    </source>
</reference>
<evidence type="ECO:0000259" key="4">
    <source>
        <dbReference type="PROSITE" id="PS50048"/>
    </source>
</evidence>
<accession>A0AA38R520</accession>
<dbReference type="GO" id="GO:0008270">
    <property type="term" value="F:zinc ion binding"/>
    <property type="evidence" value="ECO:0007669"/>
    <property type="project" value="InterPro"/>
</dbReference>
<comment type="caution">
    <text evidence="5">The sequence shown here is derived from an EMBL/GenBank/DDBJ whole genome shotgun (WGS) entry which is preliminary data.</text>
</comment>
<dbReference type="CDD" id="cd12148">
    <property type="entry name" value="fungal_TF_MHR"/>
    <property type="match status" value="1"/>
</dbReference>
<dbReference type="InterPro" id="IPR007219">
    <property type="entry name" value="XnlR_reg_dom"/>
</dbReference>
<feature type="region of interest" description="Disordered" evidence="3">
    <location>
        <begin position="1"/>
        <end position="55"/>
    </location>
</feature>
<evidence type="ECO:0000256" key="1">
    <source>
        <dbReference type="ARBA" id="ARBA00022723"/>
    </source>
</evidence>
<dbReference type="PANTHER" id="PTHR47785:SF5">
    <property type="entry name" value="ZN(II)2CYS6 TRANSCRIPTION FACTOR (EUROFUNG)"/>
    <property type="match status" value="1"/>
</dbReference>
<feature type="compositionally biased region" description="Basic residues" evidence="3">
    <location>
        <begin position="35"/>
        <end position="48"/>
    </location>
</feature>
<dbReference type="Proteomes" id="UP001174694">
    <property type="component" value="Unassembled WGS sequence"/>
</dbReference>
<proteinExistence type="predicted"/>
<evidence type="ECO:0000256" key="2">
    <source>
        <dbReference type="ARBA" id="ARBA00023242"/>
    </source>
</evidence>
<dbReference type="SUPFAM" id="SSF57701">
    <property type="entry name" value="Zn2/Cys6 DNA-binding domain"/>
    <property type="match status" value="1"/>
</dbReference>
<dbReference type="PANTHER" id="PTHR47785">
    <property type="entry name" value="ZN(II)2CYS6 TRANSCRIPTION FACTOR (EUROFUNG)-RELATED-RELATED"/>
    <property type="match status" value="1"/>
</dbReference>
<sequence length="687" mass="77612">MAASISPRIAVIINSDHEEEDRGQTRVPGQDQKQPRRAHERSTKKRRLTGPSLAQRKRAATACRFCRQRKTKCDNARPMCSFCRHHRARCIYDEDGTTAEPSAYDEASQEIISRLEEIKHILQLQPKSSSSNVDQADQPVPSPLFARLKSTFPAAASNLTSDTSHPESYGLHSKSPFAALRSESLLRWPIFDGILTSREKTIDSFVLDAAGDNSSAFPSSYSRNGQLVTGGTLQALTAAGVGVLEDDFVPLCRKFLVFVHPRNPILEADQLLNTARRASEHGLGWDASSCLVLLACALASITLPWEAEAIAADDDIEDKHFPTDVSALDRATGEAYYLAAKKRIGLLGVTVPDIQCLFFASVFEKYSLRPLQAWFYIQQAASRLQAHIRARGRRPWDSADAVDNRPYHLEQRVFWSCFKAESEMAPELGLRSSGLSDFAYPDLFPSPPEDLGETRVESTNRSPMVDHTDAEERGWFFYVAEISMRRTINETLRHLYQHGERHWLKSIHLLAKQHDDFEKQVLMWYSYLPSCIHFKDKELATHELSFYLQGRFLEWREYLLRPFVYYALHQPLEAAGIGPYVGALAQQGVDLCAEMIPRHAHHHRHGGTWFVVRQTWMCAVILLACALRRGEARPPQNWPTLVKAALRTISRWKDDASDIQHMHAVLSRLFHDVCTKVGVDSGEANLV</sequence>
<dbReference type="GO" id="GO:0003677">
    <property type="term" value="F:DNA binding"/>
    <property type="evidence" value="ECO:0007669"/>
    <property type="project" value="InterPro"/>
</dbReference>